<dbReference type="EMBL" id="JACGWM010000005">
    <property type="protein sequence ID" value="KAL0371805.1"/>
    <property type="molecule type" value="Genomic_DNA"/>
</dbReference>
<reference evidence="1" key="2">
    <citation type="journal article" date="2024" name="Plant">
        <title>Genomic evolution and insights into agronomic trait innovations of Sesamum species.</title>
        <authorList>
            <person name="Miao H."/>
            <person name="Wang L."/>
            <person name="Qu L."/>
            <person name="Liu H."/>
            <person name="Sun Y."/>
            <person name="Le M."/>
            <person name="Wang Q."/>
            <person name="Wei S."/>
            <person name="Zheng Y."/>
            <person name="Lin W."/>
            <person name="Duan Y."/>
            <person name="Cao H."/>
            <person name="Xiong S."/>
            <person name="Wang X."/>
            <person name="Wei L."/>
            <person name="Li C."/>
            <person name="Ma Q."/>
            <person name="Ju M."/>
            <person name="Zhao R."/>
            <person name="Li G."/>
            <person name="Mu C."/>
            <person name="Tian Q."/>
            <person name="Mei H."/>
            <person name="Zhang T."/>
            <person name="Gao T."/>
            <person name="Zhang H."/>
        </authorList>
    </citation>
    <scope>NUCLEOTIDE SEQUENCE</scope>
    <source>
        <strain evidence="1">KEN8</strain>
    </source>
</reference>
<reference evidence="1" key="1">
    <citation type="submission" date="2020-06" db="EMBL/GenBank/DDBJ databases">
        <authorList>
            <person name="Li T."/>
            <person name="Hu X."/>
            <person name="Zhang T."/>
            <person name="Song X."/>
            <person name="Zhang H."/>
            <person name="Dai N."/>
            <person name="Sheng W."/>
            <person name="Hou X."/>
            <person name="Wei L."/>
        </authorList>
    </citation>
    <scope>NUCLEOTIDE SEQUENCE</scope>
    <source>
        <strain evidence="1">KEN8</strain>
        <tissue evidence="1">Leaf</tissue>
    </source>
</reference>
<dbReference type="AlphaFoldDB" id="A0AAW2QV63"/>
<protein>
    <submittedName>
        <fullName evidence="1">Uncharacterized protein</fullName>
    </submittedName>
</protein>
<sequence>MAEGRRERTHAWRFEMKGHLRLRKNERKSITERNGDLVLLAGREDSLELWLGRGRIPKSPTQLETLPPVRFFIEDFLLAWDTNLMAQNL</sequence>
<accession>A0AAW2QV63</accession>
<comment type="caution">
    <text evidence="1">The sequence shown here is derived from an EMBL/GenBank/DDBJ whole genome shotgun (WGS) entry which is preliminary data.</text>
</comment>
<name>A0AAW2QV63_9LAMI</name>
<gene>
    <name evidence="1" type="ORF">Scaly_0862100</name>
</gene>
<evidence type="ECO:0000313" key="1">
    <source>
        <dbReference type="EMBL" id="KAL0371805.1"/>
    </source>
</evidence>
<organism evidence="1">
    <name type="scientific">Sesamum calycinum</name>
    <dbReference type="NCBI Taxonomy" id="2727403"/>
    <lineage>
        <taxon>Eukaryota</taxon>
        <taxon>Viridiplantae</taxon>
        <taxon>Streptophyta</taxon>
        <taxon>Embryophyta</taxon>
        <taxon>Tracheophyta</taxon>
        <taxon>Spermatophyta</taxon>
        <taxon>Magnoliopsida</taxon>
        <taxon>eudicotyledons</taxon>
        <taxon>Gunneridae</taxon>
        <taxon>Pentapetalae</taxon>
        <taxon>asterids</taxon>
        <taxon>lamiids</taxon>
        <taxon>Lamiales</taxon>
        <taxon>Pedaliaceae</taxon>
        <taxon>Sesamum</taxon>
    </lineage>
</organism>
<proteinExistence type="predicted"/>